<keyword evidence="1" id="KW-0808">Transferase</keyword>
<dbReference type="Pfam" id="PF02518">
    <property type="entry name" value="HATPase_c"/>
    <property type="match status" value="1"/>
</dbReference>
<dbReference type="AlphaFoldDB" id="A0A8J3JKQ1"/>
<dbReference type="InterPro" id="IPR050482">
    <property type="entry name" value="Sensor_HK_TwoCompSys"/>
</dbReference>
<evidence type="ECO:0008006" key="9">
    <source>
        <dbReference type="Google" id="ProtNLM"/>
    </source>
</evidence>
<dbReference type="Gene3D" id="1.20.5.1930">
    <property type="match status" value="1"/>
</dbReference>
<dbReference type="RefSeq" id="WP_203747220.1">
    <property type="nucleotide sequence ID" value="NZ_BONF01000019.1"/>
</dbReference>
<protein>
    <recommendedName>
        <fullName evidence="9">Sensor histidine kinase</fullName>
    </recommendedName>
</protein>
<evidence type="ECO:0000256" key="3">
    <source>
        <dbReference type="ARBA" id="ARBA00023012"/>
    </source>
</evidence>
<dbReference type="InterPro" id="IPR003594">
    <property type="entry name" value="HATPase_dom"/>
</dbReference>
<dbReference type="GO" id="GO:0000155">
    <property type="term" value="F:phosphorelay sensor kinase activity"/>
    <property type="evidence" value="ECO:0007669"/>
    <property type="project" value="InterPro"/>
</dbReference>
<gene>
    <name evidence="7" type="ORF">Cba03nite_36310</name>
</gene>
<keyword evidence="4" id="KW-1133">Transmembrane helix</keyword>
<keyword evidence="8" id="KW-1185">Reference proteome</keyword>
<dbReference type="InterPro" id="IPR011712">
    <property type="entry name" value="Sig_transdc_His_kin_sub3_dim/P"/>
</dbReference>
<dbReference type="GO" id="GO:0016020">
    <property type="term" value="C:membrane"/>
    <property type="evidence" value="ECO:0007669"/>
    <property type="project" value="InterPro"/>
</dbReference>
<accession>A0A8J3JKQ1</accession>
<keyword evidence="3" id="KW-0902">Two-component regulatory system</keyword>
<feature type="transmembrane region" description="Helical" evidence="4">
    <location>
        <begin position="99"/>
        <end position="116"/>
    </location>
</feature>
<proteinExistence type="predicted"/>
<keyword evidence="4" id="KW-0472">Membrane</keyword>
<evidence type="ECO:0000259" key="6">
    <source>
        <dbReference type="Pfam" id="PF07730"/>
    </source>
</evidence>
<name>A0A8J3JKQ1_9ACTN</name>
<organism evidence="7 8">
    <name type="scientific">Catellatospora bangladeshensis</name>
    <dbReference type="NCBI Taxonomy" id="310355"/>
    <lineage>
        <taxon>Bacteria</taxon>
        <taxon>Bacillati</taxon>
        <taxon>Actinomycetota</taxon>
        <taxon>Actinomycetes</taxon>
        <taxon>Micromonosporales</taxon>
        <taxon>Micromonosporaceae</taxon>
        <taxon>Catellatospora</taxon>
    </lineage>
</organism>
<keyword evidence="4" id="KW-0812">Transmembrane</keyword>
<dbReference type="CDD" id="cd16917">
    <property type="entry name" value="HATPase_UhpB-NarQ-NarX-like"/>
    <property type="match status" value="1"/>
</dbReference>
<feature type="domain" description="Histidine kinase/HSP90-like ATPase" evidence="5">
    <location>
        <begin position="277"/>
        <end position="365"/>
    </location>
</feature>
<evidence type="ECO:0000256" key="4">
    <source>
        <dbReference type="SAM" id="Phobius"/>
    </source>
</evidence>
<comment type="caution">
    <text evidence="7">The sequence shown here is derived from an EMBL/GenBank/DDBJ whole genome shotgun (WGS) entry which is preliminary data.</text>
</comment>
<dbReference type="Pfam" id="PF07730">
    <property type="entry name" value="HisKA_3"/>
    <property type="match status" value="1"/>
</dbReference>
<dbReference type="GO" id="GO:0046983">
    <property type="term" value="F:protein dimerization activity"/>
    <property type="evidence" value="ECO:0007669"/>
    <property type="project" value="InterPro"/>
</dbReference>
<feature type="transmembrane region" description="Helical" evidence="4">
    <location>
        <begin position="123"/>
        <end position="141"/>
    </location>
</feature>
<evidence type="ECO:0000256" key="2">
    <source>
        <dbReference type="ARBA" id="ARBA00022777"/>
    </source>
</evidence>
<dbReference type="Proteomes" id="UP000601223">
    <property type="component" value="Unassembled WGS sequence"/>
</dbReference>
<evidence type="ECO:0000313" key="7">
    <source>
        <dbReference type="EMBL" id="GIF82282.1"/>
    </source>
</evidence>
<dbReference type="Gene3D" id="3.30.565.10">
    <property type="entry name" value="Histidine kinase-like ATPase, C-terminal domain"/>
    <property type="match status" value="1"/>
</dbReference>
<feature type="transmembrane region" description="Helical" evidence="4">
    <location>
        <begin position="28"/>
        <end position="48"/>
    </location>
</feature>
<dbReference type="PANTHER" id="PTHR24421">
    <property type="entry name" value="NITRATE/NITRITE SENSOR PROTEIN NARX-RELATED"/>
    <property type="match status" value="1"/>
</dbReference>
<reference evidence="7 8" key="1">
    <citation type="submission" date="2021-01" db="EMBL/GenBank/DDBJ databases">
        <title>Whole genome shotgun sequence of Catellatospora bangladeshensis NBRC 107357.</title>
        <authorList>
            <person name="Komaki H."/>
            <person name="Tamura T."/>
        </authorList>
    </citation>
    <scope>NUCLEOTIDE SEQUENCE [LARGE SCALE GENOMIC DNA]</scope>
    <source>
        <strain evidence="7 8">NBRC 107357</strain>
    </source>
</reference>
<evidence type="ECO:0000256" key="1">
    <source>
        <dbReference type="ARBA" id="ARBA00022679"/>
    </source>
</evidence>
<keyword evidence="2" id="KW-0418">Kinase</keyword>
<dbReference type="EMBL" id="BONF01000019">
    <property type="protein sequence ID" value="GIF82282.1"/>
    <property type="molecule type" value="Genomic_DNA"/>
</dbReference>
<feature type="domain" description="Signal transduction histidine kinase subgroup 3 dimerisation and phosphoacceptor" evidence="6">
    <location>
        <begin position="172"/>
        <end position="237"/>
    </location>
</feature>
<dbReference type="InterPro" id="IPR036890">
    <property type="entry name" value="HATPase_C_sf"/>
</dbReference>
<dbReference type="SUPFAM" id="SSF55874">
    <property type="entry name" value="ATPase domain of HSP90 chaperone/DNA topoisomerase II/histidine kinase"/>
    <property type="match status" value="1"/>
</dbReference>
<evidence type="ECO:0000313" key="8">
    <source>
        <dbReference type="Proteomes" id="UP000601223"/>
    </source>
</evidence>
<sequence>MKRALDLLTVAAYLTLLAGTGKAHDAVAALVLGAVYVAGATVGFAWVLRRARRGTSIAYVITQLLLGYAVFVASWAAVGAVLLLLVLVSHSVLLLSPPWTLALVVLVPFAHTGMAWRDALREGLGMLAAAAFAAVLTHLMVREQRARTELAATHEQLRAYALQAERLAAVQERNRVARDIHDGLGHSLTVVQMQVKAARAVLATDPGRADAVLAKAQDQAEQALAEVRRSVGALREPRTAVPLPEALRELVALASAAGVPTSLDVTGQARPLEPAAEESLYRAAQEGLTNVRKHAHASRAALVLDYTGEAEVRLEVRDDGAGPAGDPHDGGFGLVGVRERAAFAGGRMSFEPVPGGGAALRVAVPG</sequence>
<evidence type="ECO:0000259" key="5">
    <source>
        <dbReference type="Pfam" id="PF02518"/>
    </source>
</evidence>
<feature type="transmembrane region" description="Helical" evidence="4">
    <location>
        <begin position="60"/>
        <end position="87"/>
    </location>
</feature>